<keyword evidence="2" id="KW-0808">Transferase</keyword>
<name>A0A4Y8SB51_9SPHI</name>
<dbReference type="SUPFAM" id="SSF53335">
    <property type="entry name" value="S-adenosyl-L-methionine-dependent methyltransferases"/>
    <property type="match status" value="1"/>
</dbReference>
<protein>
    <submittedName>
        <fullName evidence="2">Methyltransferase domain-containing protein</fullName>
    </submittedName>
</protein>
<dbReference type="Gene3D" id="3.40.50.150">
    <property type="entry name" value="Vaccinia Virus protein VP39"/>
    <property type="match status" value="1"/>
</dbReference>
<dbReference type="OrthoDB" id="1524727at2"/>
<feature type="domain" description="Methyltransferase type 11" evidence="1">
    <location>
        <begin position="76"/>
        <end position="164"/>
    </location>
</feature>
<accession>A0A4Y8SB51</accession>
<dbReference type="GO" id="GO:0032259">
    <property type="term" value="P:methylation"/>
    <property type="evidence" value="ECO:0007669"/>
    <property type="project" value="UniProtKB-KW"/>
</dbReference>
<dbReference type="InterPro" id="IPR029063">
    <property type="entry name" value="SAM-dependent_MTases_sf"/>
</dbReference>
<reference evidence="2 3" key="1">
    <citation type="journal article" date="2017" name="Int. J. Syst. Evol. Microbiol.">
        <title>Mucilaginibacterpsychrotolerans sp. nov., isolated from peatlands.</title>
        <authorList>
            <person name="Deng Y."/>
            <person name="Shen L."/>
            <person name="Xu B."/>
            <person name="Liu Y."/>
            <person name="Gu Z."/>
            <person name="Liu H."/>
            <person name="Zhou Y."/>
        </authorList>
    </citation>
    <scope>NUCLEOTIDE SEQUENCE [LARGE SCALE GENOMIC DNA]</scope>
    <source>
        <strain evidence="2 3">NH7-4</strain>
    </source>
</reference>
<dbReference type="Pfam" id="PF08241">
    <property type="entry name" value="Methyltransf_11"/>
    <property type="match status" value="1"/>
</dbReference>
<evidence type="ECO:0000259" key="1">
    <source>
        <dbReference type="Pfam" id="PF08241"/>
    </source>
</evidence>
<dbReference type="PANTHER" id="PTHR42912">
    <property type="entry name" value="METHYLTRANSFERASE"/>
    <property type="match status" value="1"/>
</dbReference>
<sequence>MKKNITEFILEGSDYTEHDNYYEFKILRNSTSIKANVHYFNNEEWAEEYLTFCHRSDNFKNRWEAAVGDLTDKVIIDIGCGPGNVFATLKGNPRLLIGVDVAGNSFSFTKKYDYTGVLADAHCLPFKSGIADIVTLNATLHHCENMDSVLKEAARLVKPGGLLVTDHDPQYSAWNYKGIARILWNARVVYYNWIGRGFHKSTAQQKSGLACETHHKPGHGVTKELFFSVFEAHGFKVNVFPHNHEVGASVLNGEIGLAEFKYKLGNLLSGRNPFSKSSALSLMCVARKSA</sequence>
<evidence type="ECO:0000313" key="3">
    <source>
        <dbReference type="Proteomes" id="UP000297540"/>
    </source>
</evidence>
<keyword evidence="2" id="KW-0489">Methyltransferase</keyword>
<dbReference type="InterPro" id="IPR013216">
    <property type="entry name" value="Methyltransf_11"/>
</dbReference>
<dbReference type="AlphaFoldDB" id="A0A4Y8SB51"/>
<proteinExistence type="predicted"/>
<organism evidence="2 3">
    <name type="scientific">Mucilaginibacter psychrotolerans</name>
    <dbReference type="NCBI Taxonomy" id="1524096"/>
    <lineage>
        <taxon>Bacteria</taxon>
        <taxon>Pseudomonadati</taxon>
        <taxon>Bacteroidota</taxon>
        <taxon>Sphingobacteriia</taxon>
        <taxon>Sphingobacteriales</taxon>
        <taxon>Sphingobacteriaceae</taxon>
        <taxon>Mucilaginibacter</taxon>
    </lineage>
</organism>
<evidence type="ECO:0000313" key="2">
    <source>
        <dbReference type="EMBL" id="TFF36122.1"/>
    </source>
</evidence>
<dbReference type="InterPro" id="IPR050508">
    <property type="entry name" value="Methyltransf_Superfamily"/>
</dbReference>
<dbReference type="CDD" id="cd02440">
    <property type="entry name" value="AdoMet_MTases"/>
    <property type="match status" value="1"/>
</dbReference>
<dbReference type="EMBL" id="SOZE01000017">
    <property type="protein sequence ID" value="TFF36122.1"/>
    <property type="molecule type" value="Genomic_DNA"/>
</dbReference>
<dbReference type="RefSeq" id="WP_133232452.1">
    <property type="nucleotide sequence ID" value="NZ_SOZE01000017.1"/>
</dbReference>
<gene>
    <name evidence="2" type="ORF">E2R66_16375</name>
</gene>
<dbReference type="Proteomes" id="UP000297540">
    <property type="component" value="Unassembled WGS sequence"/>
</dbReference>
<dbReference type="GO" id="GO:0008757">
    <property type="term" value="F:S-adenosylmethionine-dependent methyltransferase activity"/>
    <property type="evidence" value="ECO:0007669"/>
    <property type="project" value="InterPro"/>
</dbReference>
<comment type="caution">
    <text evidence="2">The sequence shown here is derived from an EMBL/GenBank/DDBJ whole genome shotgun (WGS) entry which is preliminary data.</text>
</comment>
<keyword evidence="3" id="KW-1185">Reference proteome</keyword>